<dbReference type="AlphaFoldDB" id="A0A382U7G4"/>
<evidence type="ECO:0000313" key="1">
    <source>
        <dbReference type="EMBL" id="SVD29618.1"/>
    </source>
</evidence>
<gene>
    <name evidence="1" type="ORF">METZ01_LOCUS382472</name>
</gene>
<sequence length="125" mass="14359">VKREYITGTSDIEDIMFVGVEVEHTPAHGMTTLFVAGKHNTQDIIDLANINNCTHIYLGANQSFTYKDEADITEWEFLILGLLKEEFHVTLDIDIKFYPHILDTLSLFKDETDFILMLSVKLPHM</sequence>
<accession>A0A382U7G4</accession>
<dbReference type="EMBL" id="UINC01141714">
    <property type="protein sequence ID" value="SVD29618.1"/>
    <property type="molecule type" value="Genomic_DNA"/>
</dbReference>
<feature type="non-terminal residue" evidence="1">
    <location>
        <position position="1"/>
    </location>
</feature>
<reference evidence="1" key="1">
    <citation type="submission" date="2018-05" db="EMBL/GenBank/DDBJ databases">
        <authorList>
            <person name="Lanie J.A."/>
            <person name="Ng W.-L."/>
            <person name="Kazmierczak K.M."/>
            <person name="Andrzejewski T.M."/>
            <person name="Davidsen T.M."/>
            <person name="Wayne K.J."/>
            <person name="Tettelin H."/>
            <person name="Glass J.I."/>
            <person name="Rusch D."/>
            <person name="Podicherti R."/>
            <person name="Tsui H.-C.T."/>
            <person name="Winkler M.E."/>
        </authorList>
    </citation>
    <scope>NUCLEOTIDE SEQUENCE</scope>
</reference>
<proteinExistence type="predicted"/>
<protein>
    <submittedName>
        <fullName evidence="1">Uncharacterized protein</fullName>
    </submittedName>
</protein>
<name>A0A382U7G4_9ZZZZ</name>
<organism evidence="1">
    <name type="scientific">marine metagenome</name>
    <dbReference type="NCBI Taxonomy" id="408172"/>
    <lineage>
        <taxon>unclassified sequences</taxon>
        <taxon>metagenomes</taxon>
        <taxon>ecological metagenomes</taxon>
    </lineage>
</organism>
<feature type="non-terminal residue" evidence="1">
    <location>
        <position position="125"/>
    </location>
</feature>